<keyword evidence="1" id="KW-0472">Membrane</keyword>
<dbReference type="Proteomes" id="UP000652761">
    <property type="component" value="Unassembled WGS sequence"/>
</dbReference>
<comment type="caution">
    <text evidence="2">The sequence shown here is derived from an EMBL/GenBank/DDBJ whole genome shotgun (WGS) entry which is preliminary data.</text>
</comment>
<feature type="transmembrane region" description="Helical" evidence="1">
    <location>
        <begin position="284"/>
        <end position="304"/>
    </location>
</feature>
<keyword evidence="1" id="KW-0812">Transmembrane</keyword>
<evidence type="ECO:0000256" key="1">
    <source>
        <dbReference type="SAM" id="Phobius"/>
    </source>
</evidence>
<evidence type="ECO:0000313" key="2">
    <source>
        <dbReference type="EMBL" id="MQM18474.1"/>
    </source>
</evidence>
<keyword evidence="3" id="KW-1185">Reference proteome</keyword>
<keyword evidence="1" id="KW-1133">Transmembrane helix</keyword>
<evidence type="ECO:0000313" key="3">
    <source>
        <dbReference type="Proteomes" id="UP000652761"/>
    </source>
</evidence>
<feature type="transmembrane region" description="Helical" evidence="1">
    <location>
        <begin position="316"/>
        <end position="338"/>
    </location>
</feature>
<dbReference type="EMBL" id="NMUH01008222">
    <property type="protein sequence ID" value="MQM18474.1"/>
    <property type="molecule type" value="Genomic_DNA"/>
</dbReference>
<name>A0A843XG23_COLES</name>
<reference evidence="2" key="1">
    <citation type="submission" date="2017-07" db="EMBL/GenBank/DDBJ databases">
        <title>Taro Niue Genome Assembly and Annotation.</title>
        <authorList>
            <person name="Atibalentja N."/>
            <person name="Keating K."/>
            <person name="Fields C.J."/>
        </authorList>
    </citation>
    <scope>NUCLEOTIDE SEQUENCE</scope>
    <source>
        <strain evidence="2">Niue_2</strain>
        <tissue evidence="2">Leaf</tissue>
    </source>
</reference>
<gene>
    <name evidence="2" type="ORF">Taro_051466</name>
</gene>
<accession>A0A843XG23</accession>
<organism evidence="2 3">
    <name type="scientific">Colocasia esculenta</name>
    <name type="common">Wild taro</name>
    <name type="synonym">Arum esculentum</name>
    <dbReference type="NCBI Taxonomy" id="4460"/>
    <lineage>
        <taxon>Eukaryota</taxon>
        <taxon>Viridiplantae</taxon>
        <taxon>Streptophyta</taxon>
        <taxon>Embryophyta</taxon>
        <taxon>Tracheophyta</taxon>
        <taxon>Spermatophyta</taxon>
        <taxon>Magnoliopsida</taxon>
        <taxon>Liliopsida</taxon>
        <taxon>Araceae</taxon>
        <taxon>Aroideae</taxon>
        <taxon>Colocasieae</taxon>
        <taxon>Colocasia</taxon>
    </lineage>
</organism>
<dbReference type="AlphaFoldDB" id="A0A843XG23"/>
<sequence>MPLKDCTFLSVPLFEFIAYLTGLNSNPSGSSDPWVAVRPSRVPGLGPRRSGRYSGIRAQGSNEIYNGLITMAVPKKGTSTLLACPCIVVSFPAESECELQESVDVVAGCTCFERGCWFAHAAVGFVLGLRVRVGVSRRLREHACGVAFTGAGLWSTEPSTSLLELSRCFVCHVAPLVESYNTCLWLLLALCWLVANSSEVLPEFFSVGSGGGEVFPKTVLCSFLVVAALPSGLRVEVRCCCAGHCVLVGFPQNGALVVLVEVLPEPVDREVGLVSHALWALPDGGLVSAMGVWLAVPLVGVLASRRGFLFRVRERPVVCLLPLLSVGCSGCWCFHMAFGAMSRTVATFVVKVPPLVLS</sequence>
<protein>
    <submittedName>
        <fullName evidence="2">Uncharacterized protein</fullName>
    </submittedName>
</protein>
<proteinExistence type="predicted"/>